<organism evidence="2 3">
    <name type="scientific">Pseudomonas typographi</name>
    <dbReference type="NCBI Taxonomy" id="2715964"/>
    <lineage>
        <taxon>Bacteria</taxon>
        <taxon>Pseudomonadati</taxon>
        <taxon>Pseudomonadota</taxon>
        <taxon>Gammaproteobacteria</taxon>
        <taxon>Pseudomonadales</taxon>
        <taxon>Pseudomonadaceae</taxon>
        <taxon>Pseudomonas</taxon>
    </lineage>
</organism>
<dbReference type="Gene3D" id="2.20.110.10">
    <property type="entry name" value="Histone H3 K4-specific methyltransferase SET7/9 N-terminal domain"/>
    <property type="match status" value="2"/>
</dbReference>
<evidence type="ECO:0008006" key="4">
    <source>
        <dbReference type="Google" id="ProtNLM"/>
    </source>
</evidence>
<protein>
    <recommendedName>
        <fullName evidence="4">Lipoprotein</fullName>
    </recommendedName>
</protein>
<sequence length="324" mass="35952">MAYRNAVSIVAVAALLSACGDSTLDYRNAEISNGKVFEKGENKPFSGDLTNFPQSLIRRSNDLVGILSGLVGTLDELKRTDESIRTLELVCNGGLKDGFLNGEVSCYEPGTSTLRYQAHYKSGLMDGGFTVWGRHDNVLTKASFKDDRTDGQFQQFSPNTGKLIQQVDFRAGVIDGLNQRWDEKTGQLTYRAKAEKGFYVGTIEAWSPDGRKTAEVPYENGQINGVVRAWDPTTGQLIKEAHYRDGLPDGTTNEWYEDGRLRSSGEYRDNVYYSVPTSTDDSKNDSCVADYAKQFHAEAGEDAPVNSEQLGEWEKWCEQGRPST</sequence>
<gene>
    <name evidence="2" type="ORF">HAQ05_14300</name>
</gene>
<dbReference type="SUPFAM" id="SSF82185">
    <property type="entry name" value="Histone H3 K4-specific methyltransferase SET7/9 N-terminal domain"/>
    <property type="match status" value="2"/>
</dbReference>
<name>A0ABR7Z303_9PSED</name>
<comment type="caution">
    <text evidence="2">The sequence shown here is derived from an EMBL/GenBank/DDBJ whole genome shotgun (WGS) entry which is preliminary data.</text>
</comment>
<dbReference type="EMBL" id="JAAOCA010000016">
    <property type="protein sequence ID" value="MBD1599865.1"/>
    <property type="molecule type" value="Genomic_DNA"/>
</dbReference>
<dbReference type="RefSeq" id="WP_190421678.1">
    <property type="nucleotide sequence ID" value="NZ_JAAOCA010000016.1"/>
</dbReference>
<feature type="region of interest" description="Disordered" evidence="1">
    <location>
        <begin position="299"/>
        <end position="324"/>
    </location>
</feature>
<evidence type="ECO:0000313" key="2">
    <source>
        <dbReference type="EMBL" id="MBD1599865.1"/>
    </source>
</evidence>
<dbReference type="Proteomes" id="UP000805841">
    <property type="component" value="Unassembled WGS sequence"/>
</dbReference>
<dbReference type="PROSITE" id="PS51257">
    <property type="entry name" value="PROKAR_LIPOPROTEIN"/>
    <property type="match status" value="1"/>
</dbReference>
<evidence type="ECO:0000313" key="3">
    <source>
        <dbReference type="Proteomes" id="UP000805841"/>
    </source>
</evidence>
<reference evidence="2 3" key="1">
    <citation type="journal article" date="2020" name="Insects">
        <title>Bacteria Belonging to Pseudomonas typographi sp. nov. from the Bark Beetle Ips typographus Have Genomic Potential to Aid in the Host Ecology.</title>
        <authorList>
            <person name="Peral-Aranega E."/>
            <person name="Saati-Santamaria Z."/>
            <person name="Kolarik M."/>
            <person name="Rivas R."/>
            <person name="Garcia-Fraile P."/>
        </authorList>
    </citation>
    <scope>NUCLEOTIDE SEQUENCE [LARGE SCALE GENOMIC DNA]</scope>
    <source>
        <strain evidence="2 3">CA3A</strain>
    </source>
</reference>
<keyword evidence="3" id="KW-1185">Reference proteome</keyword>
<accession>A0ABR7Z303</accession>
<evidence type="ECO:0000256" key="1">
    <source>
        <dbReference type="SAM" id="MobiDB-lite"/>
    </source>
</evidence>
<proteinExistence type="predicted"/>